<dbReference type="AlphaFoldDB" id="A0A811RUT5"/>
<proteinExistence type="predicted"/>
<dbReference type="PANTHER" id="PTHR35701:SF1">
    <property type="entry name" value="OS11G0148400 PROTEIN"/>
    <property type="match status" value="1"/>
</dbReference>
<protein>
    <submittedName>
        <fullName evidence="1">Uncharacterized protein</fullName>
    </submittedName>
</protein>
<comment type="caution">
    <text evidence="1">The sequence shown here is derived from an EMBL/GenBank/DDBJ whole genome shotgun (WGS) entry which is preliminary data.</text>
</comment>
<dbReference type="OrthoDB" id="765227at2759"/>
<sequence>MLFTLLKALQKVSRVHLICFLLMKCDRNSSFETDDNHSSRSTSHCILIEFYHRLREESLTAISRHVKDLREAQKESTFSDENNKATAIGRDIQEIYDKLKDSSLPKGLFTKEQPWKDVYITELLNCIKEEHMKDFEQEYCLAEKIEWATEDTDIAVGDYVSAWYSMLWSCAQELKHGRHYFIALGEIYRVAQI</sequence>
<dbReference type="PANTHER" id="PTHR35701">
    <property type="entry name" value="OS11G0148400 PROTEIN"/>
    <property type="match status" value="1"/>
</dbReference>
<accession>A0A811RUT5</accession>
<name>A0A811RUT5_9POAL</name>
<evidence type="ECO:0000313" key="1">
    <source>
        <dbReference type="EMBL" id="CAD6332638.1"/>
    </source>
</evidence>
<dbReference type="EMBL" id="CAJGYO010000017">
    <property type="protein sequence ID" value="CAD6332638.1"/>
    <property type="molecule type" value="Genomic_DNA"/>
</dbReference>
<keyword evidence="2" id="KW-1185">Reference proteome</keyword>
<organism evidence="1 2">
    <name type="scientific">Miscanthus lutarioriparius</name>
    <dbReference type="NCBI Taxonomy" id="422564"/>
    <lineage>
        <taxon>Eukaryota</taxon>
        <taxon>Viridiplantae</taxon>
        <taxon>Streptophyta</taxon>
        <taxon>Embryophyta</taxon>
        <taxon>Tracheophyta</taxon>
        <taxon>Spermatophyta</taxon>
        <taxon>Magnoliopsida</taxon>
        <taxon>Liliopsida</taxon>
        <taxon>Poales</taxon>
        <taxon>Poaceae</taxon>
        <taxon>PACMAD clade</taxon>
        <taxon>Panicoideae</taxon>
        <taxon>Andropogonodae</taxon>
        <taxon>Andropogoneae</taxon>
        <taxon>Saccharinae</taxon>
        <taxon>Miscanthus</taxon>
    </lineage>
</organism>
<evidence type="ECO:0000313" key="2">
    <source>
        <dbReference type="Proteomes" id="UP000604825"/>
    </source>
</evidence>
<gene>
    <name evidence="1" type="ORF">NCGR_LOCUS56736</name>
</gene>
<dbReference type="Proteomes" id="UP000604825">
    <property type="component" value="Unassembled WGS sequence"/>
</dbReference>
<reference evidence="1" key="1">
    <citation type="submission" date="2020-10" db="EMBL/GenBank/DDBJ databases">
        <authorList>
            <person name="Han B."/>
            <person name="Lu T."/>
            <person name="Zhao Q."/>
            <person name="Huang X."/>
            <person name="Zhao Y."/>
        </authorList>
    </citation>
    <scope>NUCLEOTIDE SEQUENCE</scope>
</reference>